<feature type="transmembrane region" description="Helical" evidence="1">
    <location>
        <begin position="135"/>
        <end position="157"/>
    </location>
</feature>
<organism evidence="3 4">
    <name type="scientific">Actinoplanes teichomyceticus</name>
    <dbReference type="NCBI Taxonomy" id="1867"/>
    <lineage>
        <taxon>Bacteria</taxon>
        <taxon>Bacillati</taxon>
        <taxon>Actinomycetota</taxon>
        <taxon>Actinomycetes</taxon>
        <taxon>Micromonosporales</taxon>
        <taxon>Micromonosporaceae</taxon>
        <taxon>Actinoplanes</taxon>
    </lineage>
</organism>
<feature type="transmembrane region" description="Helical" evidence="1">
    <location>
        <begin position="169"/>
        <end position="191"/>
    </location>
</feature>
<name>A0A561WAP4_ACTTI</name>
<dbReference type="Gene3D" id="3.30.70.270">
    <property type="match status" value="1"/>
</dbReference>
<evidence type="ECO:0000313" key="4">
    <source>
        <dbReference type="Proteomes" id="UP000320239"/>
    </source>
</evidence>
<feature type="transmembrane region" description="Helical" evidence="1">
    <location>
        <begin position="37"/>
        <end position="58"/>
    </location>
</feature>
<feature type="transmembrane region" description="Helical" evidence="1">
    <location>
        <begin position="271"/>
        <end position="289"/>
    </location>
</feature>
<reference evidence="3 4" key="1">
    <citation type="submission" date="2019-06" db="EMBL/GenBank/DDBJ databases">
        <title>Sequencing the genomes of 1000 actinobacteria strains.</title>
        <authorList>
            <person name="Klenk H.-P."/>
        </authorList>
    </citation>
    <scope>NUCLEOTIDE SEQUENCE [LARGE SCALE GENOMIC DNA]</scope>
    <source>
        <strain evidence="3 4">DSM 43866</strain>
    </source>
</reference>
<dbReference type="Proteomes" id="UP000320239">
    <property type="component" value="Unassembled WGS sequence"/>
</dbReference>
<feature type="transmembrane region" description="Helical" evidence="1">
    <location>
        <begin position="12"/>
        <end position="31"/>
    </location>
</feature>
<evidence type="ECO:0000256" key="1">
    <source>
        <dbReference type="SAM" id="Phobius"/>
    </source>
</evidence>
<comment type="caution">
    <text evidence="3">The sequence shown here is derived from an EMBL/GenBank/DDBJ whole genome shotgun (WGS) entry which is preliminary data.</text>
</comment>
<dbReference type="InterPro" id="IPR029787">
    <property type="entry name" value="Nucleotide_cyclase"/>
</dbReference>
<feature type="transmembrane region" description="Helical" evidence="1">
    <location>
        <begin position="203"/>
        <end position="224"/>
    </location>
</feature>
<dbReference type="EMBL" id="VIWY01000003">
    <property type="protein sequence ID" value="TWG20929.1"/>
    <property type="molecule type" value="Genomic_DNA"/>
</dbReference>
<keyword evidence="1" id="KW-0472">Membrane</keyword>
<dbReference type="InterPro" id="IPR000160">
    <property type="entry name" value="GGDEF_dom"/>
</dbReference>
<dbReference type="SUPFAM" id="SSF55073">
    <property type="entry name" value="Nucleotide cyclase"/>
    <property type="match status" value="1"/>
</dbReference>
<keyword evidence="1" id="KW-0812">Transmembrane</keyword>
<dbReference type="PROSITE" id="PS50887">
    <property type="entry name" value="GGDEF"/>
    <property type="match status" value="1"/>
</dbReference>
<evidence type="ECO:0000313" key="3">
    <source>
        <dbReference type="EMBL" id="TWG20929.1"/>
    </source>
</evidence>
<feature type="domain" description="GGDEF" evidence="2">
    <location>
        <begin position="356"/>
        <end position="485"/>
    </location>
</feature>
<dbReference type="NCBIfam" id="TIGR00254">
    <property type="entry name" value="GGDEF"/>
    <property type="match status" value="1"/>
</dbReference>
<gene>
    <name evidence="3" type="ORF">FHX34_103458</name>
</gene>
<feature type="transmembrane region" description="Helical" evidence="1">
    <location>
        <begin position="230"/>
        <end position="250"/>
    </location>
</feature>
<proteinExistence type="predicted"/>
<feature type="transmembrane region" description="Helical" evidence="1">
    <location>
        <begin position="70"/>
        <end position="90"/>
    </location>
</feature>
<dbReference type="SMART" id="SM00267">
    <property type="entry name" value="GGDEF"/>
    <property type="match status" value="1"/>
</dbReference>
<dbReference type="InterPro" id="IPR052163">
    <property type="entry name" value="DGC-Regulatory_Protein"/>
</dbReference>
<dbReference type="CDD" id="cd01949">
    <property type="entry name" value="GGDEF"/>
    <property type="match status" value="1"/>
</dbReference>
<protein>
    <submittedName>
        <fullName evidence="3">Diguanylate cyclase (GGDEF)-like protein</fullName>
    </submittedName>
</protein>
<keyword evidence="4" id="KW-1185">Reference proteome</keyword>
<keyword evidence="1" id="KW-1133">Transmembrane helix</keyword>
<dbReference type="Pfam" id="PF00990">
    <property type="entry name" value="GGDEF"/>
    <property type="match status" value="1"/>
</dbReference>
<accession>A0A561WAP4</accession>
<dbReference type="PANTHER" id="PTHR46663">
    <property type="entry name" value="DIGUANYLATE CYCLASE DGCT-RELATED"/>
    <property type="match status" value="1"/>
</dbReference>
<dbReference type="OrthoDB" id="3274485at2"/>
<dbReference type="RefSeq" id="WP_122979621.1">
    <property type="nucleotide sequence ID" value="NZ_BOMX01000152.1"/>
</dbReference>
<sequence length="485" mass="50604">MSVPYPARLATRACLALFAVAVAGFVLWPVHPCGPAWLLWVTMPGYGPLVAAVFGLLSRNPQLPAATRRFWRQLAPVPLLVGAAQTAQAIDVIGHPGARSSYTGTATLLLNAAALLALCHALIRLPAGGRQAGSAARVVLDAGVVALASAVFIWHFGTRQALGAGLTTPVAASLALSVLAVLMVFALAKVIMAEYSAIDGRGLRLLAAAVFLGAFAPILQPLLVHLDPRLYVAQVQLPAIFVLGAKAAVAQWRAPAAAPARRPPRRRPYSLLPYAAVAAVDGLLLWSAVVDRSDLIAVAFSAVVLTAMVAVRQAGTLRDNARLLAEIDHAASHDALTGLANRALFQQRLQEALHDGPVRVALLDLDGFKQVNDTYGHEAGDLLLTTVAAALRAAVRPGDLAARLGGDEFVLVLPGAPDRAQAVIEQVIATVGAPVRTRGEQLHIRLSIGLATGVPGDDPATVLRHADQAMYAAKKLPGTAWLAAA</sequence>
<feature type="transmembrane region" description="Helical" evidence="1">
    <location>
        <begin position="102"/>
        <end position="123"/>
    </location>
</feature>
<dbReference type="AlphaFoldDB" id="A0A561WAP4"/>
<evidence type="ECO:0000259" key="2">
    <source>
        <dbReference type="PROSITE" id="PS50887"/>
    </source>
</evidence>
<feature type="transmembrane region" description="Helical" evidence="1">
    <location>
        <begin position="295"/>
        <end position="314"/>
    </location>
</feature>
<dbReference type="InterPro" id="IPR043128">
    <property type="entry name" value="Rev_trsase/Diguanyl_cyclase"/>
</dbReference>
<dbReference type="PANTHER" id="PTHR46663:SF2">
    <property type="entry name" value="GGDEF DOMAIN-CONTAINING PROTEIN"/>
    <property type="match status" value="1"/>
</dbReference>